<sequence>MDKTLKLKVIKYDGKYEKTMDEMAVREYPLNIFVNGKHLTTLLCTPEKLEELTVGFLAFQGIIKSYDEIKCVKIHEENGTAEVFLNCEGLDISKYLKQVIPHSFSEKKSSEFFSYIINSLKIDKVQNENVHIEKERIYDLMKENLSYSEAFKNTGGVHCAALCNKYGIVSICEDVARHNAVDKLLGESFMKKIPLWDKILFVSSRVSFEMLFKIARFGIPIMISKSAPTDLSIKFAEALNVTLVGFVRGKRMNVYANPQRIV</sequence>
<protein>
    <recommendedName>
        <fullName evidence="3">Sulfur carrier protein FdhD</fullName>
    </recommendedName>
</protein>
<dbReference type="Pfam" id="PF02634">
    <property type="entry name" value="FdhD-NarQ"/>
    <property type="match status" value="1"/>
</dbReference>
<dbReference type="Gene3D" id="3.10.20.10">
    <property type="match status" value="1"/>
</dbReference>
<dbReference type="SUPFAM" id="SSF53927">
    <property type="entry name" value="Cytidine deaminase-like"/>
    <property type="match status" value="1"/>
</dbReference>
<evidence type="ECO:0000313" key="4">
    <source>
        <dbReference type="EMBL" id="MEY8764106.1"/>
    </source>
</evidence>
<comment type="similarity">
    <text evidence="3">Belongs to the FdhD family.</text>
</comment>
<dbReference type="InterPro" id="IPR003786">
    <property type="entry name" value="FdhD"/>
</dbReference>
<evidence type="ECO:0000256" key="3">
    <source>
        <dbReference type="HAMAP-Rule" id="MF_00187"/>
    </source>
</evidence>
<dbReference type="RefSeq" id="WP_294183048.1">
    <property type="nucleotide sequence ID" value="NZ_JBGFFE010000015.1"/>
</dbReference>
<evidence type="ECO:0000256" key="1">
    <source>
        <dbReference type="ARBA" id="ARBA00022490"/>
    </source>
</evidence>
<dbReference type="PIRSF" id="PIRSF015626">
    <property type="entry name" value="FdhD"/>
    <property type="match status" value="1"/>
</dbReference>
<feature type="active site" description="Cysteine persulfide intermediate" evidence="3">
    <location>
        <position position="87"/>
    </location>
</feature>
<organism evidence="4 5">
    <name type="scientific">Clostridium lapidicellarium</name>
    <dbReference type="NCBI Taxonomy" id="3240931"/>
    <lineage>
        <taxon>Bacteria</taxon>
        <taxon>Bacillati</taxon>
        <taxon>Bacillota</taxon>
        <taxon>Clostridia</taxon>
        <taxon>Eubacteriales</taxon>
        <taxon>Clostridiaceae</taxon>
        <taxon>Clostridium</taxon>
    </lineage>
</organism>
<dbReference type="Gene3D" id="3.40.140.10">
    <property type="entry name" value="Cytidine Deaminase, domain 2"/>
    <property type="match status" value="1"/>
</dbReference>
<accession>A0ABV4DYX4</accession>
<comment type="subcellular location">
    <subcellularLocation>
        <location evidence="3">Cytoplasm</location>
    </subcellularLocation>
</comment>
<name>A0ABV4DYX4_9CLOT</name>
<evidence type="ECO:0000256" key="2">
    <source>
        <dbReference type="ARBA" id="ARBA00023150"/>
    </source>
</evidence>
<dbReference type="PANTHER" id="PTHR30592:SF1">
    <property type="entry name" value="SULFUR CARRIER PROTEIN FDHD"/>
    <property type="match status" value="1"/>
</dbReference>
<dbReference type="InterPro" id="IPR016193">
    <property type="entry name" value="Cytidine_deaminase-like"/>
</dbReference>
<proteinExistence type="inferred from homology"/>
<dbReference type="HAMAP" id="MF_00187">
    <property type="entry name" value="FdhD"/>
    <property type="match status" value="1"/>
</dbReference>
<reference evidence="4 5" key="1">
    <citation type="submission" date="2024-08" db="EMBL/GenBank/DDBJ databases">
        <title>Clostridium lapicellarii sp. nov., and Clostridium renhuaiense sp. nov., two species isolated from the mud in a fermentation cellar used for producing sauce-flavour Chinese liquors.</title>
        <authorList>
            <person name="Yang F."/>
            <person name="Wang H."/>
            <person name="Chen L.Q."/>
            <person name="Zhou N."/>
            <person name="Lu J.J."/>
            <person name="Pu X.X."/>
            <person name="Wan B."/>
            <person name="Wang L."/>
            <person name="Liu S.J."/>
        </authorList>
    </citation>
    <scope>NUCLEOTIDE SEQUENCE [LARGE SCALE GENOMIC DNA]</scope>
    <source>
        <strain evidence="4 5">MT-113</strain>
    </source>
</reference>
<evidence type="ECO:0000313" key="5">
    <source>
        <dbReference type="Proteomes" id="UP001565220"/>
    </source>
</evidence>
<dbReference type="PANTHER" id="PTHR30592">
    <property type="entry name" value="FORMATE DEHYDROGENASE"/>
    <property type="match status" value="1"/>
</dbReference>
<keyword evidence="5" id="KW-1185">Reference proteome</keyword>
<keyword evidence="2 3" id="KW-0501">Molybdenum cofactor biosynthesis</keyword>
<gene>
    <name evidence="3 4" type="primary">fdhD</name>
    <name evidence="4" type="ORF">AB8S09_10715</name>
</gene>
<dbReference type="Proteomes" id="UP001565220">
    <property type="component" value="Unassembled WGS sequence"/>
</dbReference>
<comment type="function">
    <text evidence="3">Required for formate dehydrogenase (FDH) activity. Acts as a sulfur carrier protein that transfers sulfur from IscS to the molybdenum cofactor prior to its insertion into FDH.</text>
</comment>
<dbReference type="NCBIfam" id="TIGR00129">
    <property type="entry name" value="fdhD_narQ"/>
    <property type="match status" value="1"/>
</dbReference>
<dbReference type="EMBL" id="JBGFFE010000015">
    <property type="protein sequence ID" value="MEY8764106.1"/>
    <property type="molecule type" value="Genomic_DNA"/>
</dbReference>
<keyword evidence="1 3" id="KW-0963">Cytoplasm</keyword>
<feature type="binding site" evidence="3">
    <location>
        <begin position="246"/>
        <end position="251"/>
    </location>
    <ligand>
        <name>Mo-bis(molybdopterin guanine dinucleotide)</name>
        <dbReference type="ChEBI" id="CHEBI:60539"/>
    </ligand>
</feature>
<comment type="caution">
    <text evidence="4">The sequence shown here is derived from an EMBL/GenBank/DDBJ whole genome shotgun (WGS) entry which is preliminary data.</text>
</comment>